<dbReference type="InterPro" id="IPR050879">
    <property type="entry name" value="Acyltransferase_3"/>
</dbReference>
<dbReference type="InterPro" id="IPR002656">
    <property type="entry name" value="Acyl_transf_3_dom"/>
</dbReference>
<feature type="transmembrane region" description="Helical" evidence="1">
    <location>
        <begin position="12"/>
        <end position="28"/>
    </location>
</feature>
<protein>
    <submittedName>
        <fullName evidence="4">Acyltransferase family protein</fullName>
        <ecNumber evidence="4">2.3.-.-</ecNumber>
    </submittedName>
</protein>
<feature type="transmembrane region" description="Helical" evidence="1">
    <location>
        <begin position="282"/>
        <end position="303"/>
    </location>
</feature>
<feature type="transmembrane region" description="Helical" evidence="1">
    <location>
        <begin position="224"/>
        <end position="240"/>
    </location>
</feature>
<dbReference type="GO" id="GO:0016746">
    <property type="term" value="F:acyltransferase activity"/>
    <property type="evidence" value="ECO:0007669"/>
    <property type="project" value="UniProtKB-KW"/>
</dbReference>
<feature type="domain" description="SGNH" evidence="3">
    <location>
        <begin position="411"/>
        <end position="607"/>
    </location>
</feature>
<feature type="transmembrane region" description="Helical" evidence="1">
    <location>
        <begin position="344"/>
        <end position="367"/>
    </location>
</feature>
<comment type="caution">
    <text evidence="4">The sequence shown here is derived from an EMBL/GenBank/DDBJ whole genome shotgun (WGS) entry which is preliminary data.</text>
</comment>
<feature type="transmembrane region" description="Helical" evidence="1">
    <location>
        <begin position="75"/>
        <end position="94"/>
    </location>
</feature>
<feature type="transmembrane region" description="Helical" evidence="1">
    <location>
        <begin position="167"/>
        <end position="185"/>
    </location>
</feature>
<gene>
    <name evidence="4" type="ORF">ACFFVK_03520</name>
</gene>
<accession>A0ABV5H6X2</accession>
<evidence type="ECO:0000256" key="1">
    <source>
        <dbReference type="SAM" id="Phobius"/>
    </source>
</evidence>
<keyword evidence="5" id="KW-1185">Reference proteome</keyword>
<dbReference type="RefSeq" id="WP_379679624.1">
    <property type="nucleotide sequence ID" value="NZ_JBHMFE010000008.1"/>
</dbReference>
<sequence>MHKRNYFPHIDGLRGIAVLLVLLFHLDVTVLKGGFIGVDVFFVISGYLISSILIPKIDQKAFSFKEFYFRRIKRLLPSMLFVVILTLLMAYFIYPLFLFEKTLKSSTATVLSFSNIYFFLESGYFDSNSYIKPLLHTWSLSVEEQFYLIWPFLLFFTLKIKKKVHRVLVLSSFAVISLFFSEYYLTINSSAAFFLTPFRVFEFLIGTLLFWTNKFEFKSYAKESLSLIGITGLIFLASFYDDKVLFPGINALLPCLFSAILIHNTGQTKYVSRIYNNQLIRWLGRISYSLYLIHWPFVVFYKHLYGPNLNPKDQIILFFSAIVVGFIIYKCIETPFRVTKRKESKIIILIFTTIVLILVTNYCLLHFESFFFKNTTTQAYGLKQIEEGKNLRFQLLSDTINDLNLKNTKHTEQVLILGDSHAPDALNFLKLAYPNYDYRMLSEGGCPPMVSADLKLISNHPPEMKDKCYVMMDKIYRNNFLSKYEYIVINVMFGWYKPENLVAFVKEIKKKTKAKIIVFGNYIVLKRDMPEIMGTGETITSKDIESFGLYDNELKIKSKGLYQFISKKDLLSNGNNLKHCVLFTAQNAPMSYDSNHLSFEFSKTISDSLRIKKINIFKKK</sequence>
<proteinExistence type="predicted"/>
<keyword evidence="4" id="KW-0808">Transferase</keyword>
<keyword evidence="1" id="KW-0472">Membrane</keyword>
<feature type="transmembrane region" description="Helical" evidence="1">
    <location>
        <begin position="315"/>
        <end position="332"/>
    </location>
</feature>
<dbReference type="Proteomes" id="UP001589562">
    <property type="component" value="Unassembled WGS sequence"/>
</dbReference>
<name>A0ABV5H6X2_9FLAO</name>
<feature type="transmembrane region" description="Helical" evidence="1">
    <location>
        <begin position="191"/>
        <end position="212"/>
    </location>
</feature>
<feature type="transmembrane region" description="Helical" evidence="1">
    <location>
        <begin position="34"/>
        <end position="54"/>
    </location>
</feature>
<organism evidence="4 5">
    <name type="scientific">Flavobacterium gyeonganense</name>
    <dbReference type="NCBI Taxonomy" id="1310418"/>
    <lineage>
        <taxon>Bacteria</taxon>
        <taxon>Pseudomonadati</taxon>
        <taxon>Bacteroidota</taxon>
        <taxon>Flavobacteriia</taxon>
        <taxon>Flavobacteriales</taxon>
        <taxon>Flavobacteriaceae</taxon>
        <taxon>Flavobacterium</taxon>
    </lineage>
</organism>
<dbReference type="Pfam" id="PF19040">
    <property type="entry name" value="SGNH"/>
    <property type="match status" value="1"/>
</dbReference>
<feature type="domain" description="Acyltransferase 3" evidence="2">
    <location>
        <begin position="10"/>
        <end position="329"/>
    </location>
</feature>
<evidence type="ECO:0000313" key="4">
    <source>
        <dbReference type="EMBL" id="MFB9107635.1"/>
    </source>
</evidence>
<evidence type="ECO:0000259" key="3">
    <source>
        <dbReference type="Pfam" id="PF19040"/>
    </source>
</evidence>
<dbReference type="PANTHER" id="PTHR23028">
    <property type="entry name" value="ACETYLTRANSFERASE"/>
    <property type="match status" value="1"/>
</dbReference>
<evidence type="ECO:0000313" key="5">
    <source>
        <dbReference type="Proteomes" id="UP001589562"/>
    </source>
</evidence>
<dbReference type="EMBL" id="JBHMFE010000008">
    <property type="protein sequence ID" value="MFB9107635.1"/>
    <property type="molecule type" value="Genomic_DNA"/>
</dbReference>
<reference evidence="4 5" key="1">
    <citation type="submission" date="2024-09" db="EMBL/GenBank/DDBJ databases">
        <authorList>
            <person name="Sun Q."/>
            <person name="Mori K."/>
        </authorList>
    </citation>
    <scope>NUCLEOTIDE SEQUENCE [LARGE SCALE GENOMIC DNA]</scope>
    <source>
        <strain evidence="4 5">CECT 8365</strain>
    </source>
</reference>
<feature type="transmembrane region" description="Helical" evidence="1">
    <location>
        <begin position="145"/>
        <end position="160"/>
    </location>
</feature>
<evidence type="ECO:0000259" key="2">
    <source>
        <dbReference type="Pfam" id="PF01757"/>
    </source>
</evidence>
<keyword evidence="1" id="KW-1133">Transmembrane helix</keyword>
<dbReference type="EC" id="2.3.-.-" evidence="4"/>
<dbReference type="InterPro" id="IPR043968">
    <property type="entry name" value="SGNH"/>
</dbReference>
<keyword evidence="1" id="KW-0812">Transmembrane</keyword>
<keyword evidence="4" id="KW-0012">Acyltransferase</keyword>
<dbReference type="Pfam" id="PF01757">
    <property type="entry name" value="Acyl_transf_3"/>
    <property type="match status" value="1"/>
</dbReference>
<feature type="transmembrane region" description="Helical" evidence="1">
    <location>
        <begin position="246"/>
        <end position="262"/>
    </location>
</feature>
<dbReference type="PANTHER" id="PTHR23028:SF53">
    <property type="entry name" value="ACYL_TRANSF_3 DOMAIN-CONTAINING PROTEIN"/>
    <property type="match status" value="1"/>
</dbReference>